<dbReference type="EMBL" id="UOFU01000283">
    <property type="protein sequence ID" value="VAX02664.1"/>
    <property type="molecule type" value="Genomic_DNA"/>
</dbReference>
<reference evidence="1" key="1">
    <citation type="submission" date="2018-06" db="EMBL/GenBank/DDBJ databases">
        <authorList>
            <person name="Zhirakovskaya E."/>
        </authorList>
    </citation>
    <scope>NUCLEOTIDE SEQUENCE</scope>
</reference>
<protein>
    <submittedName>
        <fullName evidence="1">Uncharacterized protein</fullName>
    </submittedName>
</protein>
<name>A0A3B1AS65_9ZZZZ</name>
<organism evidence="1">
    <name type="scientific">hydrothermal vent metagenome</name>
    <dbReference type="NCBI Taxonomy" id="652676"/>
    <lineage>
        <taxon>unclassified sequences</taxon>
        <taxon>metagenomes</taxon>
        <taxon>ecological metagenomes</taxon>
    </lineage>
</organism>
<accession>A0A3B1AS65</accession>
<evidence type="ECO:0000313" key="1">
    <source>
        <dbReference type="EMBL" id="VAX02664.1"/>
    </source>
</evidence>
<dbReference type="AlphaFoldDB" id="A0A3B1AS65"/>
<sequence>MFTLHTGLFARLLAALAVVGLLLGGATTSVMAMSPAQGDTTAHDTMVSMMAADSGIHQAGGMSHQSSACEQADHAYGSCPDNNTVHCDTSDDCCPHGATALPPQINAAFASLPDVQTAALQWRSTSVTSVTEIRPPISTL</sequence>
<proteinExistence type="predicted"/>
<gene>
    <name evidence="1" type="ORF">MNBD_GAMMA20-1451</name>
</gene>